<gene>
    <name evidence="3" type="ORF">D3H65_16435</name>
</gene>
<proteinExistence type="predicted"/>
<feature type="chain" id="PRO_5017555881" evidence="2">
    <location>
        <begin position="20"/>
        <end position="70"/>
    </location>
</feature>
<evidence type="ECO:0000256" key="1">
    <source>
        <dbReference type="SAM" id="Phobius"/>
    </source>
</evidence>
<dbReference type="Pfam" id="PF20077">
    <property type="entry name" value="CcmD_alt"/>
    <property type="match status" value="1"/>
</dbReference>
<accession>A0A3B7MZZ9</accession>
<keyword evidence="2" id="KW-0732">Signal</keyword>
<evidence type="ECO:0000313" key="4">
    <source>
        <dbReference type="Proteomes" id="UP000263900"/>
    </source>
</evidence>
<keyword evidence="4" id="KW-1185">Reference proteome</keyword>
<feature type="transmembrane region" description="Helical" evidence="1">
    <location>
        <begin position="38"/>
        <end position="57"/>
    </location>
</feature>
<feature type="signal peptide" evidence="2">
    <location>
        <begin position="1"/>
        <end position="19"/>
    </location>
</feature>
<keyword evidence="1" id="KW-0812">Transmembrane</keyword>
<protein>
    <submittedName>
        <fullName evidence="3">CcmD family protein</fullName>
    </submittedName>
</protein>
<dbReference type="AlphaFoldDB" id="A0A3B7MZZ9"/>
<evidence type="ECO:0000313" key="3">
    <source>
        <dbReference type="EMBL" id="AXY78670.1"/>
    </source>
</evidence>
<organism evidence="3 4">
    <name type="scientific">Paraflavitalea soli</name>
    <dbReference type="NCBI Taxonomy" id="2315862"/>
    <lineage>
        <taxon>Bacteria</taxon>
        <taxon>Pseudomonadati</taxon>
        <taxon>Bacteroidota</taxon>
        <taxon>Chitinophagia</taxon>
        <taxon>Chitinophagales</taxon>
        <taxon>Chitinophagaceae</taxon>
        <taxon>Paraflavitalea</taxon>
    </lineage>
</organism>
<evidence type="ECO:0000256" key="2">
    <source>
        <dbReference type="SAM" id="SignalP"/>
    </source>
</evidence>
<keyword evidence="1" id="KW-1133">Transmembrane helix</keyword>
<dbReference type="EMBL" id="CP032157">
    <property type="protein sequence ID" value="AXY78670.1"/>
    <property type="molecule type" value="Genomic_DNA"/>
</dbReference>
<name>A0A3B7MZZ9_9BACT</name>
<dbReference type="Proteomes" id="UP000263900">
    <property type="component" value="Chromosome"/>
</dbReference>
<sequence>MKKLLITLFILLPALWASAQENGTNPDQATGLRADGKIYVVLAVAITILLGLIIYVIRLDRKISKLEKGQ</sequence>
<dbReference type="RefSeq" id="WP_119054542.1">
    <property type="nucleotide sequence ID" value="NZ_CP032157.1"/>
</dbReference>
<reference evidence="3 4" key="1">
    <citation type="submission" date="2018-09" db="EMBL/GenBank/DDBJ databases">
        <title>Genome sequencing of strain 6GH32-13.</title>
        <authorList>
            <person name="Weon H.-Y."/>
            <person name="Heo J."/>
            <person name="Kwon S.-W."/>
        </authorList>
    </citation>
    <scope>NUCLEOTIDE SEQUENCE [LARGE SCALE GENOMIC DNA]</scope>
    <source>
        <strain evidence="3 4">5GH32-13</strain>
    </source>
</reference>
<dbReference type="OrthoDB" id="886941at2"/>
<dbReference type="KEGG" id="pseg:D3H65_16435"/>
<keyword evidence="1" id="KW-0472">Membrane</keyword>